<protein>
    <submittedName>
        <fullName evidence="1">Uncharacterized protein</fullName>
    </submittedName>
</protein>
<reference evidence="1" key="1">
    <citation type="submission" date="2014-11" db="EMBL/GenBank/DDBJ databases">
        <authorList>
            <person name="Amaro Gonzalez C."/>
        </authorList>
    </citation>
    <scope>NUCLEOTIDE SEQUENCE</scope>
</reference>
<dbReference type="EMBL" id="GBXM01094974">
    <property type="protein sequence ID" value="JAH13603.1"/>
    <property type="molecule type" value="Transcribed_RNA"/>
</dbReference>
<name>A0A0E9QBX4_ANGAN</name>
<dbReference type="AlphaFoldDB" id="A0A0E9QBX4"/>
<evidence type="ECO:0000313" key="1">
    <source>
        <dbReference type="EMBL" id="JAH13603.1"/>
    </source>
</evidence>
<sequence length="50" mass="5431">MPELNTLAENGFTTGSCIPEPGAHALSHWFSNKLVFVPNQLTNSRILSSC</sequence>
<proteinExistence type="predicted"/>
<accession>A0A0E9QBX4</accession>
<reference evidence="1" key="2">
    <citation type="journal article" date="2015" name="Fish Shellfish Immunol.">
        <title>Early steps in the European eel (Anguilla anguilla)-Vibrio vulnificus interaction in the gills: Role of the RtxA13 toxin.</title>
        <authorList>
            <person name="Callol A."/>
            <person name="Pajuelo D."/>
            <person name="Ebbesson L."/>
            <person name="Teles M."/>
            <person name="MacKenzie S."/>
            <person name="Amaro C."/>
        </authorList>
    </citation>
    <scope>NUCLEOTIDE SEQUENCE</scope>
</reference>
<organism evidence="1">
    <name type="scientific">Anguilla anguilla</name>
    <name type="common">European freshwater eel</name>
    <name type="synonym">Muraena anguilla</name>
    <dbReference type="NCBI Taxonomy" id="7936"/>
    <lineage>
        <taxon>Eukaryota</taxon>
        <taxon>Metazoa</taxon>
        <taxon>Chordata</taxon>
        <taxon>Craniata</taxon>
        <taxon>Vertebrata</taxon>
        <taxon>Euteleostomi</taxon>
        <taxon>Actinopterygii</taxon>
        <taxon>Neopterygii</taxon>
        <taxon>Teleostei</taxon>
        <taxon>Anguilliformes</taxon>
        <taxon>Anguillidae</taxon>
        <taxon>Anguilla</taxon>
    </lineage>
</organism>